<keyword evidence="12" id="KW-1185">Reference proteome</keyword>
<dbReference type="PROSITE" id="PS51330">
    <property type="entry name" value="DHFR_2"/>
    <property type="match status" value="1"/>
</dbReference>
<evidence type="ECO:0000256" key="3">
    <source>
        <dbReference type="ARBA" id="ARBA00012856"/>
    </source>
</evidence>
<dbReference type="OrthoDB" id="9804315at2"/>
<dbReference type="GO" id="GO:0004146">
    <property type="term" value="F:dihydrofolate reductase activity"/>
    <property type="evidence" value="ECO:0007669"/>
    <property type="project" value="UniProtKB-EC"/>
</dbReference>
<protein>
    <recommendedName>
        <fullName evidence="3 8">Dihydrofolate reductase</fullName>
        <ecNumber evidence="3 8">1.5.1.3</ecNumber>
    </recommendedName>
</protein>
<evidence type="ECO:0000256" key="9">
    <source>
        <dbReference type="RuleBase" id="RU004474"/>
    </source>
</evidence>
<dbReference type="GO" id="GO:0005829">
    <property type="term" value="C:cytosol"/>
    <property type="evidence" value="ECO:0007669"/>
    <property type="project" value="TreeGrafter"/>
</dbReference>
<keyword evidence="4 8" id="KW-0554">One-carbon metabolism</keyword>
<evidence type="ECO:0000313" key="11">
    <source>
        <dbReference type="EMBL" id="AXE16709.1"/>
    </source>
</evidence>
<dbReference type="AlphaFoldDB" id="A0A344TDI8"/>
<dbReference type="Gene3D" id="3.40.430.10">
    <property type="entry name" value="Dihydrofolate Reductase, subunit A"/>
    <property type="match status" value="1"/>
</dbReference>
<evidence type="ECO:0000313" key="12">
    <source>
        <dbReference type="Proteomes" id="UP000251993"/>
    </source>
</evidence>
<reference evidence="11 12" key="1">
    <citation type="submission" date="2018-07" db="EMBL/GenBank/DDBJ databases">
        <title>Genome sequencing of Runella.</title>
        <authorList>
            <person name="Baek M.-G."/>
            <person name="Yi H."/>
        </authorList>
    </citation>
    <scope>NUCLEOTIDE SEQUENCE [LARGE SCALE GENOMIC DNA]</scope>
    <source>
        <strain evidence="11 12">HYN0085</strain>
    </source>
</reference>
<evidence type="ECO:0000256" key="7">
    <source>
        <dbReference type="ARBA" id="ARBA00025067"/>
    </source>
</evidence>
<dbReference type="PRINTS" id="PR00070">
    <property type="entry name" value="DHFR"/>
</dbReference>
<dbReference type="UniPathway" id="UPA00077">
    <property type="reaction ID" value="UER00158"/>
</dbReference>
<keyword evidence="5 8" id="KW-0521">NADP</keyword>
<evidence type="ECO:0000256" key="8">
    <source>
        <dbReference type="PIRNR" id="PIRNR000194"/>
    </source>
</evidence>
<dbReference type="EC" id="1.5.1.3" evidence="3 8"/>
<keyword evidence="6 8" id="KW-0560">Oxidoreductase</keyword>
<dbReference type="PANTHER" id="PTHR48069">
    <property type="entry name" value="DIHYDROFOLATE REDUCTASE"/>
    <property type="match status" value="1"/>
</dbReference>
<dbReference type="EMBL" id="CP030850">
    <property type="protein sequence ID" value="AXE16709.1"/>
    <property type="molecule type" value="Genomic_DNA"/>
</dbReference>
<dbReference type="GO" id="GO:0046655">
    <property type="term" value="P:folic acid metabolic process"/>
    <property type="evidence" value="ECO:0007669"/>
    <property type="project" value="TreeGrafter"/>
</dbReference>
<dbReference type="InterPro" id="IPR001796">
    <property type="entry name" value="DHFR_dom"/>
</dbReference>
<organism evidence="11 12">
    <name type="scientific">Runella rosea</name>
    <dbReference type="NCBI Taxonomy" id="2259595"/>
    <lineage>
        <taxon>Bacteria</taxon>
        <taxon>Pseudomonadati</taxon>
        <taxon>Bacteroidota</taxon>
        <taxon>Cytophagia</taxon>
        <taxon>Cytophagales</taxon>
        <taxon>Spirosomataceae</taxon>
        <taxon>Runella</taxon>
    </lineage>
</organism>
<gene>
    <name evidence="11" type="ORF">DR864_02675</name>
</gene>
<dbReference type="GO" id="GO:0050661">
    <property type="term" value="F:NADP binding"/>
    <property type="evidence" value="ECO:0007669"/>
    <property type="project" value="InterPro"/>
</dbReference>
<dbReference type="PROSITE" id="PS00075">
    <property type="entry name" value="DHFR_1"/>
    <property type="match status" value="1"/>
</dbReference>
<evidence type="ECO:0000256" key="5">
    <source>
        <dbReference type="ARBA" id="ARBA00022857"/>
    </source>
</evidence>
<dbReference type="KEGG" id="run:DR864_02675"/>
<dbReference type="CDD" id="cd00209">
    <property type="entry name" value="DHFR"/>
    <property type="match status" value="1"/>
</dbReference>
<dbReference type="Pfam" id="PF00186">
    <property type="entry name" value="DHFR_1"/>
    <property type="match status" value="1"/>
</dbReference>
<dbReference type="GO" id="GO:0046452">
    <property type="term" value="P:dihydrofolate metabolic process"/>
    <property type="evidence" value="ECO:0007669"/>
    <property type="project" value="TreeGrafter"/>
</dbReference>
<feature type="domain" description="DHFR" evidence="10">
    <location>
        <begin position="2"/>
        <end position="162"/>
    </location>
</feature>
<dbReference type="SUPFAM" id="SSF53597">
    <property type="entry name" value="Dihydrofolate reductase-like"/>
    <property type="match status" value="1"/>
</dbReference>
<evidence type="ECO:0000256" key="1">
    <source>
        <dbReference type="ARBA" id="ARBA00004903"/>
    </source>
</evidence>
<dbReference type="GO" id="GO:0006730">
    <property type="term" value="P:one-carbon metabolic process"/>
    <property type="evidence" value="ECO:0007669"/>
    <property type="project" value="UniProtKB-KW"/>
</dbReference>
<dbReference type="InterPro" id="IPR017925">
    <property type="entry name" value="DHFR_CS"/>
</dbReference>
<evidence type="ECO:0000259" key="10">
    <source>
        <dbReference type="PROSITE" id="PS51330"/>
    </source>
</evidence>
<dbReference type="InterPro" id="IPR012259">
    <property type="entry name" value="DHFR"/>
</dbReference>
<dbReference type="GO" id="GO:0046654">
    <property type="term" value="P:tetrahydrofolate biosynthetic process"/>
    <property type="evidence" value="ECO:0007669"/>
    <property type="project" value="UniProtKB-UniPathway"/>
</dbReference>
<evidence type="ECO:0000256" key="6">
    <source>
        <dbReference type="ARBA" id="ARBA00023002"/>
    </source>
</evidence>
<dbReference type="InterPro" id="IPR024072">
    <property type="entry name" value="DHFR-like_dom_sf"/>
</dbReference>
<accession>A0A344TDI8</accession>
<comment type="function">
    <text evidence="7 8">Key enzyme in folate metabolism. Catalyzes an essential reaction for de novo glycine and purine synthesis, and for DNA precursor synthesis.</text>
</comment>
<comment type="similarity">
    <text evidence="2 8 9">Belongs to the dihydrofolate reductase family.</text>
</comment>
<dbReference type="RefSeq" id="WP_114065496.1">
    <property type="nucleotide sequence ID" value="NZ_CP030850.1"/>
</dbReference>
<proteinExistence type="inferred from homology"/>
<dbReference type="PIRSF" id="PIRSF000194">
    <property type="entry name" value="DHFR"/>
    <property type="match status" value="1"/>
</dbReference>
<dbReference type="Proteomes" id="UP000251993">
    <property type="component" value="Chromosome"/>
</dbReference>
<sequence>MQISLISAMSENRAIGLKGRLPWPHLPNDWANFFKVTKGCRMIMGRKSYDTPDRLASEVGNFVITRQEDYALEEGFTRAGSLEEALEACKNDKEVFVIGGAEIYRQALPLADIIHLTVVHGTFEGDAFFPAFSESEFKLKSRQDFPTDEQHAYAYSFLVYEKTNNQ</sequence>
<comment type="pathway">
    <text evidence="1 8">Cofactor biosynthesis; tetrahydrofolate biosynthesis; 5,6,7,8-tetrahydrofolate from 7,8-dihydrofolate: step 1/1.</text>
</comment>
<comment type="catalytic activity">
    <reaction evidence="8">
        <text>(6S)-5,6,7,8-tetrahydrofolate + NADP(+) = 7,8-dihydrofolate + NADPH + H(+)</text>
        <dbReference type="Rhea" id="RHEA:15009"/>
        <dbReference type="ChEBI" id="CHEBI:15378"/>
        <dbReference type="ChEBI" id="CHEBI:57451"/>
        <dbReference type="ChEBI" id="CHEBI:57453"/>
        <dbReference type="ChEBI" id="CHEBI:57783"/>
        <dbReference type="ChEBI" id="CHEBI:58349"/>
        <dbReference type="EC" id="1.5.1.3"/>
    </reaction>
</comment>
<evidence type="ECO:0000256" key="4">
    <source>
        <dbReference type="ARBA" id="ARBA00022563"/>
    </source>
</evidence>
<name>A0A344TDI8_9BACT</name>
<dbReference type="PANTHER" id="PTHR48069:SF3">
    <property type="entry name" value="DIHYDROFOLATE REDUCTASE"/>
    <property type="match status" value="1"/>
</dbReference>
<evidence type="ECO:0000256" key="2">
    <source>
        <dbReference type="ARBA" id="ARBA00009539"/>
    </source>
</evidence>